<sequence>MHILATALALSMPAATDFATPIPATIDDALEHRVTIDHRGTAIGAIYRADVAIETDQRGIAPPSRPSTQRCHWTASVTVARTLEGSGVAGERAIATDRTLKGSRPGACMTQRGAIEREVAARTPAVRDRLIAAAEADRSTLLAELEAVAPNG</sequence>
<comment type="caution">
    <text evidence="1">The sequence shown here is derived from an EMBL/GenBank/DDBJ whole genome shotgun (WGS) entry which is preliminary data.</text>
</comment>
<name>A0A4U1L9K3_9SPHN</name>
<evidence type="ECO:0000313" key="2">
    <source>
        <dbReference type="Proteomes" id="UP000309138"/>
    </source>
</evidence>
<proteinExistence type="predicted"/>
<dbReference type="AlphaFoldDB" id="A0A4U1L9K3"/>
<accession>A0A4U1L9K3</accession>
<keyword evidence="2" id="KW-1185">Reference proteome</keyword>
<evidence type="ECO:0000313" key="1">
    <source>
        <dbReference type="EMBL" id="TKD53006.1"/>
    </source>
</evidence>
<dbReference type="OrthoDB" id="7506756at2"/>
<reference evidence="1 2" key="1">
    <citation type="submission" date="2019-04" db="EMBL/GenBank/DDBJ databases">
        <authorList>
            <person name="Yang Y."/>
            <person name="Wei D."/>
        </authorList>
    </citation>
    <scope>NUCLEOTIDE SEQUENCE [LARGE SCALE GENOMIC DNA]</scope>
    <source>
        <strain evidence="1 2">L-1-4w-11</strain>
    </source>
</reference>
<dbReference type="EMBL" id="SWKR01000001">
    <property type="protein sequence ID" value="TKD53006.1"/>
    <property type="molecule type" value="Genomic_DNA"/>
</dbReference>
<dbReference type="Proteomes" id="UP000309138">
    <property type="component" value="Unassembled WGS sequence"/>
</dbReference>
<organism evidence="1 2">
    <name type="scientific">Sphingomonas baiyangensis</name>
    <dbReference type="NCBI Taxonomy" id="2572576"/>
    <lineage>
        <taxon>Bacteria</taxon>
        <taxon>Pseudomonadati</taxon>
        <taxon>Pseudomonadota</taxon>
        <taxon>Alphaproteobacteria</taxon>
        <taxon>Sphingomonadales</taxon>
        <taxon>Sphingomonadaceae</taxon>
        <taxon>Sphingomonas</taxon>
    </lineage>
</organism>
<dbReference type="RefSeq" id="WP_136941426.1">
    <property type="nucleotide sequence ID" value="NZ_SWKR01000001.1"/>
</dbReference>
<protein>
    <submittedName>
        <fullName evidence="1">Uncharacterized protein</fullName>
    </submittedName>
</protein>
<gene>
    <name evidence="1" type="ORF">FBR43_01280</name>
</gene>